<dbReference type="FunFam" id="2.40.10.10:FF:000003">
    <property type="entry name" value="Transmembrane serine protease 3"/>
    <property type="match status" value="1"/>
</dbReference>
<dbReference type="Gene3D" id="2.40.10.10">
    <property type="entry name" value="Trypsin-like serine proteases"/>
    <property type="match status" value="1"/>
</dbReference>
<dbReference type="EMBL" id="JARQWQ010000009">
    <property type="protein sequence ID" value="KAK2569812.1"/>
    <property type="molecule type" value="Genomic_DNA"/>
</dbReference>
<dbReference type="InterPro" id="IPR018114">
    <property type="entry name" value="TRYPSIN_HIS"/>
</dbReference>
<organism evidence="6 7">
    <name type="scientific">Acropora cervicornis</name>
    <name type="common">Staghorn coral</name>
    <dbReference type="NCBI Taxonomy" id="6130"/>
    <lineage>
        <taxon>Eukaryota</taxon>
        <taxon>Metazoa</taxon>
        <taxon>Cnidaria</taxon>
        <taxon>Anthozoa</taxon>
        <taxon>Hexacorallia</taxon>
        <taxon>Scleractinia</taxon>
        <taxon>Astrocoeniina</taxon>
        <taxon>Acroporidae</taxon>
        <taxon>Acropora</taxon>
    </lineage>
</organism>
<dbReference type="Proteomes" id="UP001249851">
    <property type="component" value="Unassembled WGS sequence"/>
</dbReference>
<dbReference type="SUPFAM" id="SSF50494">
    <property type="entry name" value="Trypsin-like serine proteases"/>
    <property type="match status" value="1"/>
</dbReference>
<evidence type="ECO:0000259" key="5">
    <source>
        <dbReference type="PROSITE" id="PS50240"/>
    </source>
</evidence>
<name>A0AAD9QYE0_ACRCE</name>
<evidence type="ECO:0000313" key="7">
    <source>
        <dbReference type="Proteomes" id="UP001249851"/>
    </source>
</evidence>
<dbReference type="GO" id="GO:0004252">
    <property type="term" value="F:serine-type endopeptidase activity"/>
    <property type="evidence" value="ECO:0007669"/>
    <property type="project" value="InterPro"/>
</dbReference>
<evidence type="ECO:0000256" key="2">
    <source>
        <dbReference type="ARBA" id="ARBA00022801"/>
    </source>
</evidence>
<feature type="domain" description="Peptidase S1" evidence="5">
    <location>
        <begin position="83"/>
        <end position="327"/>
    </location>
</feature>
<keyword evidence="2" id="KW-0378">Hydrolase</keyword>
<evidence type="ECO:0000256" key="1">
    <source>
        <dbReference type="ARBA" id="ARBA00022670"/>
    </source>
</evidence>
<keyword evidence="3" id="KW-0720">Serine protease</keyword>
<accession>A0AAD9QYE0</accession>
<keyword evidence="4" id="KW-1015">Disulfide bond</keyword>
<protein>
    <submittedName>
        <fullName evidence="6">Transmembrane protease serine 11D</fullName>
    </submittedName>
</protein>
<dbReference type="PROSITE" id="PS50240">
    <property type="entry name" value="TRYPSIN_DOM"/>
    <property type="match status" value="1"/>
</dbReference>
<evidence type="ECO:0000256" key="3">
    <source>
        <dbReference type="ARBA" id="ARBA00022825"/>
    </source>
</evidence>
<reference evidence="6" key="2">
    <citation type="journal article" date="2023" name="Science">
        <title>Genomic signatures of disease resistance in endangered staghorn corals.</title>
        <authorList>
            <person name="Vollmer S.V."/>
            <person name="Selwyn J.D."/>
            <person name="Despard B.A."/>
            <person name="Roesel C.L."/>
        </authorList>
    </citation>
    <scope>NUCLEOTIDE SEQUENCE</scope>
    <source>
        <strain evidence="6">K2</strain>
    </source>
</reference>
<dbReference type="Pfam" id="PF00089">
    <property type="entry name" value="Trypsin"/>
    <property type="match status" value="1"/>
</dbReference>
<keyword evidence="1 6" id="KW-0645">Protease</keyword>
<dbReference type="AlphaFoldDB" id="A0AAD9QYE0"/>
<keyword evidence="7" id="KW-1185">Reference proteome</keyword>
<keyword evidence="6" id="KW-0472">Membrane</keyword>
<dbReference type="SMART" id="SM00020">
    <property type="entry name" value="Tryp_SPc"/>
    <property type="match status" value="1"/>
</dbReference>
<comment type="caution">
    <text evidence="6">The sequence shown here is derived from an EMBL/GenBank/DDBJ whole genome shotgun (WGS) entry which is preliminary data.</text>
</comment>
<dbReference type="CDD" id="cd00190">
    <property type="entry name" value="Tryp_SPc"/>
    <property type="match status" value="1"/>
</dbReference>
<dbReference type="InterPro" id="IPR043504">
    <property type="entry name" value="Peptidase_S1_PA_chymotrypsin"/>
</dbReference>
<keyword evidence="6" id="KW-0812">Transmembrane</keyword>
<dbReference type="PRINTS" id="PR00722">
    <property type="entry name" value="CHYMOTRYPSIN"/>
</dbReference>
<dbReference type="PANTHER" id="PTHR24252">
    <property type="entry name" value="ACROSIN-RELATED"/>
    <property type="match status" value="1"/>
</dbReference>
<dbReference type="PROSITE" id="PS00134">
    <property type="entry name" value="TRYPSIN_HIS"/>
    <property type="match status" value="1"/>
</dbReference>
<proteinExistence type="predicted"/>
<sequence length="341" mass="38350">MNILALTVDISHPAKQYQRGELFCKVTLTASIAKLIGASSLLFAVFLKGTSQTKEICYWTTMFPQECGIRKIQTSTRRRSKRVVGGTQSSQGKWPWQAALFYKGSHYCGGAVISNTWILTAGHCFNPYTSSNAADWVAVLGDHHLKLRDDRFEQRRKVVNITIHENYKSMWFEGIYDTPPMNDVAILKLDIPLVFTNYVQPLCLPRPDNIFAPNEECYVAGWGHTEWNGIQPDILREIKVRIVSREVCNLEQSYNGTIHNTVLCAGFPEGGIDACEYDSGGPLVCAKCGRHFAVGLVSWGDRCGSPHKYGVYSNVTVLTPWIIQSIKRYERGNSKINYLRG</sequence>
<evidence type="ECO:0000256" key="4">
    <source>
        <dbReference type="ARBA" id="ARBA00023157"/>
    </source>
</evidence>
<dbReference type="InterPro" id="IPR001314">
    <property type="entry name" value="Peptidase_S1A"/>
</dbReference>
<dbReference type="InterPro" id="IPR009003">
    <property type="entry name" value="Peptidase_S1_PA"/>
</dbReference>
<gene>
    <name evidence="6" type="ORF">P5673_005663</name>
</gene>
<dbReference type="PANTHER" id="PTHR24252:SF7">
    <property type="entry name" value="HYALIN"/>
    <property type="match status" value="1"/>
</dbReference>
<dbReference type="GO" id="GO:0006508">
    <property type="term" value="P:proteolysis"/>
    <property type="evidence" value="ECO:0007669"/>
    <property type="project" value="UniProtKB-KW"/>
</dbReference>
<reference evidence="6" key="1">
    <citation type="journal article" date="2023" name="G3 (Bethesda)">
        <title>Whole genome assembly and annotation of the endangered Caribbean coral Acropora cervicornis.</title>
        <authorList>
            <person name="Selwyn J.D."/>
            <person name="Vollmer S.V."/>
        </authorList>
    </citation>
    <scope>NUCLEOTIDE SEQUENCE</scope>
    <source>
        <strain evidence="6">K2</strain>
    </source>
</reference>
<evidence type="ECO:0000313" key="6">
    <source>
        <dbReference type="EMBL" id="KAK2569812.1"/>
    </source>
</evidence>
<dbReference type="InterPro" id="IPR001254">
    <property type="entry name" value="Trypsin_dom"/>
</dbReference>